<dbReference type="Proteomes" id="UP001152755">
    <property type="component" value="Unassembled WGS sequence"/>
</dbReference>
<dbReference type="PANTHER" id="PTHR32114:SF2">
    <property type="entry name" value="ABC TRANSPORTER ABCH.3"/>
    <property type="match status" value="1"/>
</dbReference>
<protein>
    <recommendedName>
        <fullName evidence="3">Nuclease SbcCD subunit C</fullName>
    </recommendedName>
</protein>
<organism evidence="7 8">
    <name type="scientific">Speluncibacter jeojiensis</name>
    <dbReference type="NCBI Taxonomy" id="2710754"/>
    <lineage>
        <taxon>Bacteria</taxon>
        <taxon>Bacillati</taxon>
        <taxon>Actinomycetota</taxon>
        <taxon>Actinomycetes</taxon>
        <taxon>Mycobacteriales</taxon>
        <taxon>Speluncibacteraceae</taxon>
        <taxon>Speluncibacter</taxon>
    </lineage>
</organism>
<accession>A0A9X4LYG0</accession>
<keyword evidence="8" id="KW-1185">Reference proteome</keyword>
<comment type="similarity">
    <text evidence="1">Belongs to the SMC family. SbcC subfamily.</text>
</comment>
<feature type="region of interest" description="Disordered" evidence="5">
    <location>
        <begin position="266"/>
        <end position="319"/>
    </location>
</feature>
<feature type="domain" description="Rad50/SbcC-type AAA" evidence="6">
    <location>
        <begin position="5"/>
        <end position="177"/>
    </location>
</feature>
<dbReference type="InterPro" id="IPR027417">
    <property type="entry name" value="P-loop_NTPase"/>
</dbReference>
<feature type="region of interest" description="Disordered" evidence="5">
    <location>
        <begin position="219"/>
        <end position="249"/>
    </location>
</feature>
<dbReference type="GO" id="GO:0006302">
    <property type="term" value="P:double-strand break repair"/>
    <property type="evidence" value="ECO:0007669"/>
    <property type="project" value="InterPro"/>
</dbReference>
<feature type="compositionally biased region" description="Basic and acidic residues" evidence="5">
    <location>
        <begin position="285"/>
        <end position="319"/>
    </location>
</feature>
<feature type="coiled-coil region" evidence="4">
    <location>
        <begin position="591"/>
        <end position="618"/>
    </location>
</feature>
<comment type="caution">
    <text evidence="7">The sequence shown here is derived from an EMBL/GenBank/DDBJ whole genome shotgun (WGS) entry which is preliminary data.</text>
</comment>
<dbReference type="GO" id="GO:0016887">
    <property type="term" value="F:ATP hydrolysis activity"/>
    <property type="evidence" value="ECO:0007669"/>
    <property type="project" value="InterPro"/>
</dbReference>
<evidence type="ECO:0000256" key="3">
    <source>
        <dbReference type="ARBA" id="ARBA00013368"/>
    </source>
</evidence>
<comment type="subunit">
    <text evidence="2">Heterodimer of SbcC and SbcD.</text>
</comment>
<dbReference type="Pfam" id="PF13476">
    <property type="entry name" value="AAA_23"/>
    <property type="match status" value="1"/>
</dbReference>
<name>A0A9X4LYG0_9ACTN</name>
<dbReference type="PANTHER" id="PTHR32114">
    <property type="entry name" value="ABC TRANSPORTER ABCH.3"/>
    <property type="match status" value="1"/>
</dbReference>
<dbReference type="Gene3D" id="3.40.50.300">
    <property type="entry name" value="P-loop containing nucleotide triphosphate hydrolases"/>
    <property type="match status" value="2"/>
</dbReference>
<evidence type="ECO:0000313" key="7">
    <source>
        <dbReference type="EMBL" id="MDG3014670.1"/>
    </source>
</evidence>
<proteinExistence type="inferred from homology"/>
<dbReference type="AlphaFoldDB" id="A0A9X4LYG0"/>
<evidence type="ECO:0000256" key="2">
    <source>
        <dbReference type="ARBA" id="ARBA00011322"/>
    </source>
</evidence>
<keyword evidence="4" id="KW-0175">Coiled coil</keyword>
<evidence type="ECO:0000256" key="1">
    <source>
        <dbReference type="ARBA" id="ARBA00006930"/>
    </source>
</evidence>
<evidence type="ECO:0000256" key="5">
    <source>
        <dbReference type="SAM" id="MobiDB-lite"/>
    </source>
</evidence>
<reference evidence="7" key="1">
    <citation type="submission" date="2022-08" db="EMBL/GenBank/DDBJ databases">
        <title>Genome analysis of Corynebacteriales strain.</title>
        <authorList>
            <person name="Lee S.D."/>
        </authorList>
    </citation>
    <scope>NUCLEOTIDE SEQUENCE</scope>
    <source>
        <strain evidence="7">D3-21</strain>
    </source>
</reference>
<evidence type="ECO:0000259" key="6">
    <source>
        <dbReference type="Pfam" id="PF13476"/>
    </source>
</evidence>
<dbReference type="InterPro" id="IPR038729">
    <property type="entry name" value="Rad50/SbcC_AAA"/>
</dbReference>
<dbReference type="SUPFAM" id="SSF52540">
    <property type="entry name" value="P-loop containing nucleoside triphosphate hydrolases"/>
    <property type="match status" value="1"/>
</dbReference>
<gene>
    <name evidence="7" type="ORF">NVS88_08880</name>
</gene>
<evidence type="ECO:0000313" key="8">
    <source>
        <dbReference type="Proteomes" id="UP001152755"/>
    </source>
</evidence>
<dbReference type="EMBL" id="JANRHA010000005">
    <property type="protein sequence ID" value="MDG3014670.1"/>
    <property type="molecule type" value="Genomic_DNA"/>
</dbReference>
<dbReference type="Pfam" id="PF13558">
    <property type="entry name" value="SbcC_Walker_B"/>
    <property type="match status" value="1"/>
</dbReference>
<sequence length="1014" mass="108972">MRLHSLEMTAFGPFADTQRVDFDALGADGLFLLHGNTGAGKTTILDAVAFALYGTVPGARKDGRRLLSDHAPAGACPEVRLELTLGGERFRLVRRPGYERPKKRGEGTITEQPKATLEWLTGDRESLSRIPDIAAEIGRMLGMSADQFFQVALLPQGEFARFLRAETDERGVLLERLFDTSRFGSVEAWFADRRRDSAQEVERARRRLDVDLGRLSTAAGVGVRDEGEGGGEAEQPESGVTDGADPRSDPARWAQELLEGAELRQAHTADEAQRAQSRADAARAALDERRTQRAVQERRDRASSDLERHEAGAERRRTLESELDAARRATAVTWRLAESESAHETARGAARRLEACREPLQSDPESLAALAASTEPDGTVDAEALAGHARDRDVDVARLDDLVQLEHDSRQWSADLDVLRGRLAEHEREQQTLATAQQELPGLILRAEAAVERARAASTATEGLTGACERATDAATAARELVGLRLRRGAAAESASSARAAHLQARERLLDVREARLSGMAAELAGQLVSGEPCTVCGSMSHPEPAGAQASAVTKDDEAQAQADEQIAAEAVDAARRDLNDLDAAVDLHVHRCSGRDLDELEREREALVAELAATRATAEGLDAAMSALSGLRGRDQQLQQRGTELAGVVSADRVQVAETQQRITAAQGRLDEARGGDRSVGVRRDRLVRAVADLTALAGAVAEAASTQAAAARLDQALAAAAEEAGFASLDQAIAAVRPDRRRQEIDAELTAARDVEVAARAVLSEPEVQAMVEREPIDLTEQVREAQEADLELKRAVATAAEAGRRAAEVRAIGEDLRAGLEALAPLLRRHDELAALAEVIAGRGQNTRKMSLRSYVLAARLEQVAVVASERLRRMSGGRYEFVHSDEVGSRGRRGGLGLDIRDDYTGAVRSAKTLSGGESFMASLALALALADVVSTETGGISLDTLFIDEGFGTLDADTLDAVMGVLDELREGGRVVGLVSHVDEMRQRIPSRLHVIRGKTGSTLQMVAP</sequence>
<feature type="compositionally biased region" description="Low complexity" evidence="5">
    <location>
        <begin position="274"/>
        <end position="284"/>
    </location>
</feature>
<dbReference type="RefSeq" id="WP_332519704.1">
    <property type="nucleotide sequence ID" value="NZ_JANRHA010000005.1"/>
</dbReference>
<evidence type="ECO:0000256" key="4">
    <source>
        <dbReference type="SAM" id="Coils"/>
    </source>
</evidence>